<feature type="transmembrane region" description="Helical" evidence="6">
    <location>
        <begin position="238"/>
        <end position="260"/>
    </location>
</feature>
<comment type="similarity">
    <text evidence="2">Belongs to the syntaxin family.</text>
</comment>
<dbReference type="PANTHER" id="PTHR19957:SF307">
    <property type="entry name" value="PROTEIN SSO1-RELATED"/>
    <property type="match status" value="1"/>
</dbReference>
<accession>A0A9N9H3F0</accession>
<dbReference type="GO" id="GO:0031201">
    <property type="term" value="C:SNARE complex"/>
    <property type="evidence" value="ECO:0007669"/>
    <property type="project" value="TreeGrafter"/>
</dbReference>
<dbReference type="InterPro" id="IPR006012">
    <property type="entry name" value="Syntaxin/epimorphin_CS"/>
</dbReference>
<protein>
    <submittedName>
        <fullName evidence="8">12046_t:CDS:1</fullName>
    </submittedName>
</protein>
<dbReference type="InterPro" id="IPR010989">
    <property type="entry name" value="SNARE"/>
</dbReference>
<evidence type="ECO:0000256" key="5">
    <source>
        <dbReference type="ARBA" id="ARBA00023136"/>
    </source>
</evidence>
<dbReference type="Gene3D" id="1.20.58.70">
    <property type="match status" value="1"/>
</dbReference>
<evidence type="ECO:0000256" key="3">
    <source>
        <dbReference type="ARBA" id="ARBA00022692"/>
    </source>
</evidence>
<comment type="caution">
    <text evidence="8">The sequence shown here is derived from an EMBL/GenBank/DDBJ whole genome shotgun (WGS) entry which is preliminary data.</text>
</comment>
<dbReference type="GO" id="GO:0005886">
    <property type="term" value="C:plasma membrane"/>
    <property type="evidence" value="ECO:0007669"/>
    <property type="project" value="TreeGrafter"/>
</dbReference>
<gene>
    <name evidence="8" type="ORF">CPELLU_LOCUS9293</name>
</gene>
<dbReference type="SMART" id="SM00397">
    <property type="entry name" value="t_SNARE"/>
    <property type="match status" value="1"/>
</dbReference>
<dbReference type="GO" id="GO:0000149">
    <property type="term" value="F:SNARE binding"/>
    <property type="evidence" value="ECO:0007669"/>
    <property type="project" value="TreeGrafter"/>
</dbReference>
<dbReference type="OrthoDB" id="10255013at2759"/>
<keyword evidence="3 6" id="KW-0812">Transmembrane</keyword>
<proteinExistence type="inferred from homology"/>
<dbReference type="GO" id="GO:0006906">
    <property type="term" value="P:vesicle fusion"/>
    <property type="evidence" value="ECO:0007669"/>
    <property type="project" value="TreeGrafter"/>
</dbReference>
<organism evidence="8 9">
    <name type="scientific">Cetraspora pellucida</name>
    <dbReference type="NCBI Taxonomy" id="1433469"/>
    <lineage>
        <taxon>Eukaryota</taxon>
        <taxon>Fungi</taxon>
        <taxon>Fungi incertae sedis</taxon>
        <taxon>Mucoromycota</taxon>
        <taxon>Glomeromycotina</taxon>
        <taxon>Glomeromycetes</taxon>
        <taxon>Diversisporales</taxon>
        <taxon>Gigasporaceae</taxon>
        <taxon>Cetraspora</taxon>
    </lineage>
</organism>
<dbReference type="SUPFAM" id="SSF47661">
    <property type="entry name" value="t-snare proteins"/>
    <property type="match status" value="1"/>
</dbReference>
<dbReference type="PANTHER" id="PTHR19957">
    <property type="entry name" value="SYNTAXIN"/>
    <property type="match status" value="1"/>
</dbReference>
<keyword evidence="9" id="KW-1185">Reference proteome</keyword>
<evidence type="ECO:0000313" key="8">
    <source>
        <dbReference type="EMBL" id="CAG8650239.1"/>
    </source>
</evidence>
<evidence type="ECO:0000256" key="2">
    <source>
        <dbReference type="ARBA" id="ARBA00009063"/>
    </source>
</evidence>
<dbReference type="InterPro" id="IPR045242">
    <property type="entry name" value="Syntaxin"/>
</dbReference>
<evidence type="ECO:0000256" key="4">
    <source>
        <dbReference type="ARBA" id="ARBA00022989"/>
    </source>
</evidence>
<dbReference type="Pfam" id="PF00804">
    <property type="entry name" value="Syntaxin"/>
    <property type="match status" value="1"/>
</dbReference>
<evidence type="ECO:0000256" key="1">
    <source>
        <dbReference type="ARBA" id="ARBA00004211"/>
    </source>
</evidence>
<dbReference type="AlphaFoldDB" id="A0A9N9H3F0"/>
<keyword evidence="5 6" id="KW-0472">Membrane</keyword>
<dbReference type="GO" id="GO:0048278">
    <property type="term" value="P:vesicle docking"/>
    <property type="evidence" value="ECO:0007669"/>
    <property type="project" value="TreeGrafter"/>
</dbReference>
<dbReference type="GO" id="GO:0006887">
    <property type="term" value="P:exocytosis"/>
    <property type="evidence" value="ECO:0007669"/>
    <property type="project" value="TreeGrafter"/>
</dbReference>
<sequence>MDIGTFLNEVTAIDNNITTIQTNITNIQKLQSNILVATSTNVVETISHERDNLMNETRQLLIESKDRIKRIEYENVRLPKTDPNYVLRTQRHGFLREKLSNILNEYRGAEDEYIKQQTERTVRQYKIVNPNATQQEIDDYMSSPSGQPVFQQALLRTNESHDVLDQVKKRHNDIKRVEETVAELATLFKELYLQVEAQDKTVIDIEQNAIDTTTKLGKATNELDKAHESAAAARKKKWICFLIALIIIAIIAAVIIYEVLKLKNNK</sequence>
<dbReference type="InterPro" id="IPR000727">
    <property type="entry name" value="T_SNARE_dom"/>
</dbReference>
<dbReference type="EMBL" id="CAJVQA010007032">
    <property type="protein sequence ID" value="CAG8650239.1"/>
    <property type="molecule type" value="Genomic_DNA"/>
</dbReference>
<evidence type="ECO:0000256" key="6">
    <source>
        <dbReference type="SAM" id="Phobius"/>
    </source>
</evidence>
<reference evidence="8" key="1">
    <citation type="submission" date="2021-06" db="EMBL/GenBank/DDBJ databases">
        <authorList>
            <person name="Kallberg Y."/>
            <person name="Tangrot J."/>
            <person name="Rosling A."/>
        </authorList>
    </citation>
    <scope>NUCLEOTIDE SEQUENCE</scope>
    <source>
        <strain evidence="8">FL966</strain>
    </source>
</reference>
<dbReference type="GO" id="GO:0012505">
    <property type="term" value="C:endomembrane system"/>
    <property type="evidence" value="ECO:0007669"/>
    <property type="project" value="TreeGrafter"/>
</dbReference>
<dbReference type="GO" id="GO:0006886">
    <property type="term" value="P:intracellular protein transport"/>
    <property type="evidence" value="ECO:0007669"/>
    <property type="project" value="InterPro"/>
</dbReference>
<keyword evidence="4 6" id="KW-1133">Transmembrane helix</keyword>
<dbReference type="PROSITE" id="PS50192">
    <property type="entry name" value="T_SNARE"/>
    <property type="match status" value="1"/>
</dbReference>
<dbReference type="PROSITE" id="PS00914">
    <property type="entry name" value="SYNTAXIN"/>
    <property type="match status" value="1"/>
</dbReference>
<dbReference type="Proteomes" id="UP000789759">
    <property type="component" value="Unassembled WGS sequence"/>
</dbReference>
<dbReference type="GO" id="GO:0005484">
    <property type="term" value="F:SNAP receptor activity"/>
    <property type="evidence" value="ECO:0007669"/>
    <property type="project" value="InterPro"/>
</dbReference>
<evidence type="ECO:0000313" key="9">
    <source>
        <dbReference type="Proteomes" id="UP000789759"/>
    </source>
</evidence>
<evidence type="ECO:0000259" key="7">
    <source>
        <dbReference type="PROSITE" id="PS50192"/>
    </source>
</evidence>
<dbReference type="CDD" id="cd15849">
    <property type="entry name" value="SNARE_Sso1"/>
    <property type="match status" value="1"/>
</dbReference>
<comment type="subcellular location">
    <subcellularLocation>
        <location evidence="1">Membrane</location>
        <topology evidence="1">Single-pass type IV membrane protein</topology>
    </subcellularLocation>
</comment>
<feature type="domain" description="T-SNARE coiled-coil homology" evidence="7">
    <location>
        <begin position="164"/>
        <end position="226"/>
    </location>
</feature>
<dbReference type="Pfam" id="PF05739">
    <property type="entry name" value="SNARE"/>
    <property type="match status" value="1"/>
</dbReference>
<dbReference type="InterPro" id="IPR006011">
    <property type="entry name" value="Syntaxin_N"/>
</dbReference>
<name>A0A9N9H3F0_9GLOM</name>